<dbReference type="PANTHER" id="PTHR11099:SF0">
    <property type="entry name" value="VACUOLAR PROTEIN SORTING-ASSOCIATED PROTEIN 35"/>
    <property type="match status" value="1"/>
</dbReference>
<dbReference type="EMBL" id="LSSL01000695">
    <property type="protein sequence ID" value="OLY83928.1"/>
    <property type="molecule type" value="Genomic_DNA"/>
</dbReference>
<dbReference type="Gene3D" id="1.25.40.660">
    <property type="entry name" value="Vacuolar protein sorting-associated protein 35, helical subcomplex Vps35-C"/>
    <property type="match status" value="1"/>
</dbReference>
<feature type="compositionally biased region" description="Polar residues" evidence="6">
    <location>
        <begin position="381"/>
        <end position="408"/>
    </location>
</feature>
<feature type="region of interest" description="Disordered" evidence="6">
    <location>
        <begin position="342"/>
        <end position="410"/>
    </location>
</feature>
<dbReference type="Proteomes" id="UP000187455">
    <property type="component" value="Unassembled WGS sequence"/>
</dbReference>
<evidence type="ECO:0000256" key="5">
    <source>
        <dbReference type="ARBA" id="ARBA00023136"/>
    </source>
</evidence>
<evidence type="ECO:0000313" key="7">
    <source>
        <dbReference type="EMBL" id="OLY83928.1"/>
    </source>
</evidence>
<dbReference type="GO" id="GO:0005829">
    <property type="term" value="C:cytosol"/>
    <property type="evidence" value="ECO:0007669"/>
    <property type="project" value="GOC"/>
</dbReference>
<organism evidence="7 8">
    <name type="scientific">Smittium mucronatum</name>
    <dbReference type="NCBI Taxonomy" id="133383"/>
    <lineage>
        <taxon>Eukaryota</taxon>
        <taxon>Fungi</taxon>
        <taxon>Fungi incertae sedis</taxon>
        <taxon>Zoopagomycota</taxon>
        <taxon>Kickxellomycotina</taxon>
        <taxon>Harpellomycetes</taxon>
        <taxon>Harpellales</taxon>
        <taxon>Legeriomycetaceae</taxon>
        <taxon>Smittium</taxon>
    </lineage>
</organism>
<reference evidence="7 8" key="1">
    <citation type="journal article" date="2016" name="Mol. Biol. Evol.">
        <title>Genome-Wide Survey of Gut Fungi (Harpellales) Reveals the First Horizontally Transferred Ubiquitin Gene from a Mosquito Host.</title>
        <authorList>
            <person name="Wang Y."/>
            <person name="White M.M."/>
            <person name="Kvist S."/>
            <person name="Moncalvo J.M."/>
        </authorList>
    </citation>
    <scope>NUCLEOTIDE SEQUENCE [LARGE SCALE GENOMIC DNA]</scope>
    <source>
        <strain evidence="7 8">ALG-7-W6</strain>
    </source>
</reference>
<evidence type="ECO:0000256" key="6">
    <source>
        <dbReference type="SAM" id="MobiDB-lite"/>
    </source>
</evidence>
<keyword evidence="4" id="KW-0653">Protein transport</keyword>
<proteinExistence type="inferred from homology"/>
<gene>
    <name evidence="7" type="ORF">AYI68_g1923</name>
</gene>
<accession>A0A1R0H4D6</accession>
<evidence type="ECO:0000256" key="3">
    <source>
        <dbReference type="ARBA" id="ARBA00022448"/>
    </source>
</evidence>
<feature type="compositionally biased region" description="Polar residues" evidence="6">
    <location>
        <begin position="342"/>
        <end position="370"/>
    </location>
</feature>
<comment type="caution">
    <text evidence="7">The sequence shown here is derived from an EMBL/GenBank/DDBJ whole genome shotgun (WGS) entry which is preliminary data.</text>
</comment>
<keyword evidence="3" id="KW-0813">Transport</keyword>
<comment type="similarity">
    <text evidence="2">Belongs to the VPS35 family.</text>
</comment>
<keyword evidence="5" id="KW-0472">Membrane</keyword>
<dbReference type="OrthoDB" id="10258141at2759"/>
<dbReference type="STRING" id="133383.A0A1R0H4D6"/>
<dbReference type="AlphaFoldDB" id="A0A1R0H4D6"/>
<dbReference type="GO" id="GO:0030906">
    <property type="term" value="C:retromer, cargo-selective complex"/>
    <property type="evidence" value="ECO:0007669"/>
    <property type="project" value="InterPro"/>
</dbReference>
<keyword evidence="8" id="KW-1185">Reference proteome</keyword>
<dbReference type="PANTHER" id="PTHR11099">
    <property type="entry name" value="VACUOLAR SORTING PROTEIN 35"/>
    <property type="match status" value="1"/>
</dbReference>
<dbReference type="GO" id="GO:0006886">
    <property type="term" value="P:intracellular protein transport"/>
    <property type="evidence" value="ECO:0007669"/>
    <property type="project" value="TreeGrafter"/>
</dbReference>
<protein>
    <submittedName>
        <fullName evidence="7">Vacuolar protein sorting-associated protein 35</fullName>
    </submittedName>
</protein>
<dbReference type="GO" id="GO:0005770">
    <property type="term" value="C:late endosome"/>
    <property type="evidence" value="ECO:0007669"/>
    <property type="project" value="TreeGrafter"/>
</dbReference>
<evidence type="ECO:0000256" key="4">
    <source>
        <dbReference type="ARBA" id="ARBA00022927"/>
    </source>
</evidence>
<dbReference type="InterPro" id="IPR005378">
    <property type="entry name" value="Vps35"/>
</dbReference>
<dbReference type="InterPro" id="IPR042491">
    <property type="entry name" value="Vps35_C"/>
</dbReference>
<evidence type="ECO:0000256" key="1">
    <source>
        <dbReference type="ARBA" id="ARBA00004170"/>
    </source>
</evidence>
<comment type="subcellular location">
    <subcellularLocation>
        <location evidence="1">Membrane</location>
        <topology evidence="1">Peripheral membrane protein</topology>
    </subcellularLocation>
</comment>
<evidence type="ECO:0000313" key="8">
    <source>
        <dbReference type="Proteomes" id="UP000187455"/>
    </source>
</evidence>
<name>A0A1R0H4D6_9FUNG</name>
<evidence type="ECO:0000256" key="2">
    <source>
        <dbReference type="ARBA" id="ARBA00006536"/>
    </source>
</evidence>
<dbReference type="Pfam" id="PF03635">
    <property type="entry name" value="Vps35"/>
    <property type="match status" value="1"/>
</dbReference>
<dbReference type="GO" id="GO:0042147">
    <property type="term" value="P:retrograde transport, endosome to Golgi"/>
    <property type="evidence" value="ECO:0007669"/>
    <property type="project" value="InterPro"/>
</dbReference>
<sequence>MKKFPNPEGFPADADQKKILSEILSNVTSQASLMKRSMDDDKVMEALKHCSNILNELKTSRLSPKLYYELYFSIFDNLQLLQPYLRDLHLSGKQHLADLYELVQYAGNVVTRLYLMITVGSVYISLPSYYSLNGITSSEEIPVKEVLLDMLEMSRGVQHPVRGLFLRYYLNQLTKDYLPIGSNQGIIGNIEDSIHFLLSNFTEMNKLWVRMQHQGLTRDKGKREEERRELRTLVGSNLLRLSLLEGVSVSKYHDVILPSLLSQVVSCKDALAQEYLMEAIVQAFSDEYHLNTLGMLVTTLGKLNPKVSVKGIILALSERVSNYYLNSGDIKLPIKNIDSIATTGSPQPSKTELTASSVSDPITSSTPLSQESEKKPPVEISDSNLSLVNTDELSDNSDSIPNTKNHSTSVDEEIDLQKASNTPIVETSSDIANTTQVESNKDVLDIVNDVKSLDIKQDLQTENIPVSTDVEEKDQPNLIKNESLQNIPQNLPHLSASNTIPPSSDHSPSTNDVLIEFWSHVQKLLLLRSDLTVPDSISITNSMLKMSISCAPQLIGFSNEILDFSLSQLNSKRVSTNTDDQSVHNSVIGILLTPLKCYPSPLDILNLDGYLPLLHSQPLKSRRNLALAFLTILLQREIIISDTQSATKALKICVYASEYENSEYENSSMEELGLLSRFIHSFKSEDPKTHLKLMEAVRGAFSPRGLAAKVVFPSIVNDCISTTMNLSEDSSPLTSESESMKLVVSFLRFIRTTLEYLVELISSDNNVSMACFNLYLLVGQSIGSKSSYTGLNFLEEAALEFYVEAMSVYGSMIVSNQAQHSALTRLIGSIYSCRIFGMENHKILVDRCSLLASRQLKRPDQCRSYLNVAHLWWRSLTDYELWHLADSEDRNPFQNLNNSEECLVLLSKSIELAKSVLEPNVTILLLIEILNNFIVLFERRCPTVTPKYINQLIAEVKEHLDRNEREINENSYDSNTNPTAPSVLSPVLTIITIDKLDDQEILLNMFNRILKYLKLKQKAMSERPLISDNNETGESDFYNQEFPVDYSAISF</sequence>
<dbReference type="PIRSF" id="PIRSF009375">
    <property type="entry name" value="Retromer_Vps35"/>
    <property type="match status" value="1"/>
</dbReference>